<dbReference type="AlphaFoldDB" id="A0A381V4M8"/>
<organism evidence="2">
    <name type="scientific">marine metagenome</name>
    <dbReference type="NCBI Taxonomy" id="408172"/>
    <lineage>
        <taxon>unclassified sequences</taxon>
        <taxon>metagenomes</taxon>
        <taxon>ecological metagenomes</taxon>
    </lineage>
</organism>
<evidence type="ECO:0000313" key="2">
    <source>
        <dbReference type="EMBL" id="SVA34728.1"/>
    </source>
</evidence>
<sequence length="247" mass="27455">MKKLLIILLFVPLISFGQNKKNDTIHNTQNINLNFKSVIIPSVLIGYGIIGINNDALKRFNYEIQERLKGQIDNNIKIDNVSQFVPSLSVYGLNAIGIKGKNNFKDRTIILGTASLIMGSTVTAMKKLTTIERPDGSNKLSFPSGSTAIAFMGAEFLYQEYKEVSIWYGISGYLVATGTGFLRLHNNKHWFTDVVTGAGIGILSTKIAYWIHPLVKKTLFKDKKEISGLVMPFHNGKEYGLALSMSF</sequence>
<dbReference type="Pfam" id="PF01569">
    <property type="entry name" value="PAP2"/>
    <property type="match status" value="1"/>
</dbReference>
<name>A0A381V4M8_9ZZZZ</name>
<gene>
    <name evidence="2" type="ORF">METZ01_LOCUS87582</name>
</gene>
<dbReference type="EMBL" id="UINC01007713">
    <property type="protein sequence ID" value="SVA34728.1"/>
    <property type="molecule type" value="Genomic_DNA"/>
</dbReference>
<dbReference type="InterPro" id="IPR000326">
    <property type="entry name" value="PAP2/HPO"/>
</dbReference>
<dbReference type="InterPro" id="IPR036938">
    <property type="entry name" value="PAP2/HPO_sf"/>
</dbReference>
<feature type="domain" description="Phosphatidic acid phosphatase type 2/haloperoxidase" evidence="1">
    <location>
        <begin position="106"/>
        <end position="209"/>
    </location>
</feature>
<reference evidence="2" key="1">
    <citation type="submission" date="2018-05" db="EMBL/GenBank/DDBJ databases">
        <authorList>
            <person name="Lanie J.A."/>
            <person name="Ng W.-L."/>
            <person name="Kazmierczak K.M."/>
            <person name="Andrzejewski T.M."/>
            <person name="Davidsen T.M."/>
            <person name="Wayne K.J."/>
            <person name="Tettelin H."/>
            <person name="Glass J.I."/>
            <person name="Rusch D."/>
            <person name="Podicherti R."/>
            <person name="Tsui H.-C.T."/>
            <person name="Winkler M.E."/>
        </authorList>
    </citation>
    <scope>NUCLEOTIDE SEQUENCE</scope>
</reference>
<dbReference type="Gene3D" id="1.20.144.10">
    <property type="entry name" value="Phosphatidic acid phosphatase type 2/haloperoxidase"/>
    <property type="match status" value="1"/>
</dbReference>
<protein>
    <recommendedName>
        <fullName evidence="1">Phosphatidic acid phosphatase type 2/haloperoxidase domain-containing protein</fullName>
    </recommendedName>
</protein>
<proteinExistence type="predicted"/>
<dbReference type="SUPFAM" id="SSF48317">
    <property type="entry name" value="Acid phosphatase/Vanadium-dependent haloperoxidase"/>
    <property type="match status" value="1"/>
</dbReference>
<accession>A0A381V4M8</accession>
<dbReference type="SMART" id="SM00014">
    <property type="entry name" value="acidPPc"/>
    <property type="match status" value="1"/>
</dbReference>
<evidence type="ECO:0000259" key="1">
    <source>
        <dbReference type="SMART" id="SM00014"/>
    </source>
</evidence>
<dbReference type="CDD" id="cd03394">
    <property type="entry name" value="PAP2_like_5"/>
    <property type="match status" value="1"/>
</dbReference>